<dbReference type="Proteomes" id="UP000242694">
    <property type="component" value="Unassembled WGS sequence"/>
</dbReference>
<evidence type="ECO:0000313" key="4">
    <source>
        <dbReference type="Proteomes" id="UP000242694"/>
    </source>
</evidence>
<evidence type="ECO:0000256" key="1">
    <source>
        <dbReference type="SAM" id="MobiDB-lite"/>
    </source>
</evidence>
<evidence type="ECO:0000256" key="2">
    <source>
        <dbReference type="SAM" id="Phobius"/>
    </source>
</evidence>
<protein>
    <recommendedName>
        <fullName evidence="5">Permease</fullName>
    </recommendedName>
</protein>
<gene>
    <name evidence="3" type="ORF">BU607_07845</name>
</gene>
<keyword evidence="2" id="KW-0472">Membrane</keyword>
<name>A0ABX5IDF6_9STAP</name>
<dbReference type="RefSeq" id="WP_107398255.1">
    <property type="nucleotide sequence ID" value="NZ_PZDI01000036.1"/>
</dbReference>
<organism evidence="3 4">
    <name type="scientific">Staphylococcus auricularis</name>
    <dbReference type="NCBI Taxonomy" id="29379"/>
    <lineage>
        <taxon>Bacteria</taxon>
        <taxon>Bacillati</taxon>
        <taxon>Bacillota</taxon>
        <taxon>Bacilli</taxon>
        <taxon>Bacillales</taxon>
        <taxon>Staphylococcaceae</taxon>
        <taxon>Staphylococcus</taxon>
    </lineage>
</organism>
<keyword evidence="2" id="KW-1133">Transmembrane helix</keyword>
<feature type="region of interest" description="Disordered" evidence="1">
    <location>
        <begin position="92"/>
        <end position="126"/>
    </location>
</feature>
<keyword evidence="2" id="KW-0812">Transmembrane</keyword>
<proteinExistence type="predicted"/>
<dbReference type="EMBL" id="PZDI01000036">
    <property type="protein sequence ID" value="PTH16947.1"/>
    <property type="molecule type" value="Genomic_DNA"/>
</dbReference>
<comment type="caution">
    <text evidence="3">The sequence shown here is derived from an EMBL/GenBank/DDBJ whole genome shotgun (WGS) entry which is preliminary data.</text>
</comment>
<evidence type="ECO:0000313" key="3">
    <source>
        <dbReference type="EMBL" id="PTH16947.1"/>
    </source>
</evidence>
<feature type="transmembrane region" description="Helical" evidence="2">
    <location>
        <begin position="6"/>
        <end position="24"/>
    </location>
</feature>
<evidence type="ECO:0008006" key="5">
    <source>
        <dbReference type="Google" id="ProtNLM"/>
    </source>
</evidence>
<keyword evidence="4" id="KW-1185">Reference proteome</keyword>
<feature type="transmembrane region" description="Helical" evidence="2">
    <location>
        <begin position="61"/>
        <end position="82"/>
    </location>
</feature>
<feature type="compositionally biased region" description="Basic and acidic residues" evidence="1">
    <location>
        <begin position="112"/>
        <end position="126"/>
    </location>
</feature>
<reference evidence="3 4" key="1">
    <citation type="journal article" date="2016" name="Front. Microbiol.">
        <title>Comprehensive Phylogenetic Analysis of Bovine Non-aureus Staphylococci Species Based on Whole-Genome Sequencing.</title>
        <authorList>
            <person name="Naushad S."/>
            <person name="Barkema H.W."/>
            <person name="Luby C."/>
            <person name="Condas L.A."/>
            <person name="Nobrega D.B."/>
            <person name="Carson D.A."/>
            <person name="De Buck J."/>
        </authorList>
    </citation>
    <scope>NUCLEOTIDE SEQUENCE [LARGE SCALE GENOMIC DNA]</scope>
    <source>
        <strain evidence="3 4">SNUC 993</strain>
    </source>
</reference>
<sequence>MTLFDLPNYVMYTMIGVVLLTLFCNLVLQRWFTAAILTFVVLGVAAFIIPNFENISFRTLLGYAAFMAIISLIISFLMWYFTRNWRRKRRDKKLAKQLRKREQMQPPYYHQPQDHSFYDQMRHRSR</sequence>
<accession>A0ABX5IDF6</accession>
<feature type="transmembrane region" description="Helical" evidence="2">
    <location>
        <begin position="31"/>
        <end position="49"/>
    </location>
</feature>